<dbReference type="PROSITE" id="PS50011">
    <property type="entry name" value="PROTEIN_KINASE_DOM"/>
    <property type="match status" value="1"/>
</dbReference>
<evidence type="ECO:0000259" key="13">
    <source>
        <dbReference type="PROSITE" id="PS50011"/>
    </source>
</evidence>
<evidence type="ECO:0000256" key="4">
    <source>
        <dbReference type="ARBA" id="ARBA00022553"/>
    </source>
</evidence>
<dbReference type="SUPFAM" id="SSF56112">
    <property type="entry name" value="Protein kinase-like (PK-like)"/>
    <property type="match status" value="1"/>
</dbReference>
<keyword evidence="16" id="KW-1185">Reference proteome</keyword>
<proteinExistence type="inferred from homology"/>
<feature type="domain" description="AGC-kinase C-terminal" evidence="14">
    <location>
        <begin position="354"/>
        <end position="428"/>
    </location>
</feature>
<feature type="domain" description="Protein kinase" evidence="13">
    <location>
        <begin position="79"/>
        <end position="353"/>
    </location>
</feature>
<dbReference type="FunFam" id="1.10.510.10:FF:000048">
    <property type="entry name" value="Protein kinase C"/>
    <property type="match status" value="1"/>
</dbReference>
<evidence type="ECO:0000256" key="8">
    <source>
        <dbReference type="ARBA" id="ARBA00022840"/>
    </source>
</evidence>
<feature type="binding site" evidence="11">
    <location>
        <position position="118"/>
    </location>
    <ligand>
        <name>ATP</name>
        <dbReference type="ChEBI" id="CHEBI:30616"/>
    </ligand>
</feature>
<accession>A0A261XY52</accession>
<evidence type="ECO:0000256" key="6">
    <source>
        <dbReference type="ARBA" id="ARBA00022741"/>
    </source>
</evidence>
<keyword evidence="7" id="KW-0418">Kinase</keyword>
<dbReference type="PANTHER" id="PTHR24351">
    <property type="entry name" value="RIBOSOMAL PROTEIN S6 KINASE"/>
    <property type="match status" value="1"/>
</dbReference>
<evidence type="ECO:0000256" key="10">
    <source>
        <dbReference type="ARBA" id="ARBA00048679"/>
    </source>
</evidence>
<dbReference type="OrthoDB" id="63267at2759"/>
<comment type="similarity">
    <text evidence="1">Belongs to the protein kinase superfamily. AGC Ser/Thr protein kinase family. S6 kinase subfamily.</text>
</comment>
<dbReference type="GO" id="GO:0005524">
    <property type="term" value="F:ATP binding"/>
    <property type="evidence" value="ECO:0007669"/>
    <property type="project" value="UniProtKB-UniRule"/>
</dbReference>
<evidence type="ECO:0000256" key="7">
    <source>
        <dbReference type="ARBA" id="ARBA00022777"/>
    </source>
</evidence>
<keyword evidence="3 12" id="KW-0723">Serine/threonine-protein kinase</keyword>
<organism evidence="15 16">
    <name type="scientific">Bifiguratus adelaidae</name>
    <dbReference type="NCBI Taxonomy" id="1938954"/>
    <lineage>
        <taxon>Eukaryota</taxon>
        <taxon>Fungi</taxon>
        <taxon>Fungi incertae sedis</taxon>
        <taxon>Mucoromycota</taxon>
        <taxon>Mucoromycotina</taxon>
        <taxon>Endogonomycetes</taxon>
        <taxon>Endogonales</taxon>
        <taxon>Endogonales incertae sedis</taxon>
        <taxon>Bifiguratus</taxon>
    </lineage>
</organism>
<name>A0A261XY52_9FUNG</name>
<dbReference type="InterPro" id="IPR017441">
    <property type="entry name" value="Protein_kinase_ATP_BS"/>
</dbReference>
<comment type="catalytic activity">
    <reaction evidence="10">
        <text>L-seryl-[protein] + ATP = O-phospho-L-seryl-[protein] + ADP + H(+)</text>
        <dbReference type="Rhea" id="RHEA:17989"/>
        <dbReference type="Rhea" id="RHEA-COMP:9863"/>
        <dbReference type="Rhea" id="RHEA-COMP:11604"/>
        <dbReference type="ChEBI" id="CHEBI:15378"/>
        <dbReference type="ChEBI" id="CHEBI:29999"/>
        <dbReference type="ChEBI" id="CHEBI:30616"/>
        <dbReference type="ChEBI" id="CHEBI:83421"/>
        <dbReference type="ChEBI" id="CHEBI:456216"/>
        <dbReference type="EC" id="2.7.11.1"/>
    </reaction>
</comment>
<evidence type="ECO:0000256" key="9">
    <source>
        <dbReference type="ARBA" id="ARBA00047899"/>
    </source>
</evidence>
<dbReference type="Proteomes" id="UP000242875">
    <property type="component" value="Unassembled WGS sequence"/>
</dbReference>
<dbReference type="FunFam" id="3.30.200.20:FF:000686">
    <property type="entry name" value="Ribosomal protein S6 kinase"/>
    <property type="match status" value="1"/>
</dbReference>
<dbReference type="InterPro" id="IPR000961">
    <property type="entry name" value="AGC-kinase_C"/>
</dbReference>
<dbReference type="Gene3D" id="3.30.200.20">
    <property type="entry name" value="Phosphorylase Kinase, domain 1"/>
    <property type="match status" value="1"/>
</dbReference>
<dbReference type="PROSITE" id="PS00107">
    <property type="entry name" value="PROTEIN_KINASE_ATP"/>
    <property type="match status" value="1"/>
</dbReference>
<comment type="caution">
    <text evidence="15">The sequence shown here is derived from an EMBL/GenBank/DDBJ whole genome shotgun (WGS) entry which is preliminary data.</text>
</comment>
<dbReference type="AlphaFoldDB" id="A0A261XY52"/>
<dbReference type="InterPro" id="IPR000719">
    <property type="entry name" value="Prot_kinase_dom"/>
</dbReference>
<evidence type="ECO:0000256" key="5">
    <source>
        <dbReference type="ARBA" id="ARBA00022679"/>
    </source>
</evidence>
<evidence type="ECO:0000256" key="12">
    <source>
        <dbReference type="RuleBase" id="RU000304"/>
    </source>
</evidence>
<evidence type="ECO:0000313" key="15">
    <source>
        <dbReference type="EMBL" id="OZJ03248.1"/>
    </source>
</evidence>
<evidence type="ECO:0000313" key="16">
    <source>
        <dbReference type="Proteomes" id="UP000242875"/>
    </source>
</evidence>
<dbReference type="Gene3D" id="1.10.510.10">
    <property type="entry name" value="Transferase(Phosphotransferase) domain 1"/>
    <property type="match status" value="1"/>
</dbReference>
<dbReference type="EMBL" id="MVBO01000095">
    <property type="protein sequence ID" value="OZJ03248.1"/>
    <property type="molecule type" value="Genomic_DNA"/>
</dbReference>
<reference evidence="15 16" key="1">
    <citation type="journal article" date="2017" name="Mycologia">
        <title>Bifiguratus adelaidae, gen. et sp. nov., a new member of Mucoromycotina in endophytic and soil-dwelling habitats.</title>
        <authorList>
            <person name="Torres-Cruz T.J."/>
            <person name="Billingsley Tobias T.L."/>
            <person name="Almatruk M."/>
            <person name="Hesse C."/>
            <person name="Kuske C.R."/>
            <person name="Desiro A."/>
            <person name="Benucci G.M."/>
            <person name="Bonito G."/>
            <person name="Stajich J.E."/>
            <person name="Dunlap C."/>
            <person name="Arnold A.E."/>
            <person name="Porras-Alfaro A."/>
        </authorList>
    </citation>
    <scope>NUCLEOTIDE SEQUENCE [LARGE SCALE GENOMIC DNA]</scope>
    <source>
        <strain evidence="15 16">AZ0501</strain>
    </source>
</reference>
<evidence type="ECO:0000259" key="14">
    <source>
        <dbReference type="PROSITE" id="PS51285"/>
    </source>
</evidence>
<dbReference type="InterPro" id="IPR008271">
    <property type="entry name" value="Ser/Thr_kinase_AS"/>
</dbReference>
<dbReference type="PROSITE" id="PS51285">
    <property type="entry name" value="AGC_KINASE_CTER"/>
    <property type="match status" value="1"/>
</dbReference>
<sequence length="434" mass="49160">MSFFRLDEELDDDFGHAGEEGLGHYEDDGFELSQLNSETINVPGRPQDDEYEVPIQENYVSSYADASEVVAGKVGLEDFEMLRVLGRGAFGKVILVRHIKTSHLYAMKVLQKASLIVKAKRTEHTKAERQILEDVQHPFIVKLYYAFQTSTRLYLILQYVQGGELFTHMAVERMFSEEVAAFYAAQLILALEHLHSLGIVYRDLKPENCLVDHEGNVVLTDFGLCKVAIADQDRPDTETSASNPESFVIRTATVCGTIEFMAPEILLEQPYDQSVDWWSLGVVIYDMLTGDTPFMAHGRKKTQDAILQKKLKLPYYLSPDAKDLLTRLLRKNPSVRLGSGKNGADAVKKHRFFRRIDWDKLQRRELVPPIIPVITRPELAENFDAKYASMSLTETPNTSHVQPSLGSSYNHVFQGFSFVAPDLMPKGDFQSFNL</sequence>
<dbReference type="InterPro" id="IPR011009">
    <property type="entry name" value="Kinase-like_dom_sf"/>
</dbReference>
<evidence type="ECO:0000256" key="2">
    <source>
        <dbReference type="ARBA" id="ARBA00012513"/>
    </source>
</evidence>
<dbReference type="SMART" id="SM00220">
    <property type="entry name" value="S_TKc"/>
    <property type="match status" value="1"/>
</dbReference>
<dbReference type="GO" id="GO:0004674">
    <property type="term" value="F:protein serine/threonine kinase activity"/>
    <property type="evidence" value="ECO:0007669"/>
    <property type="project" value="UniProtKB-KW"/>
</dbReference>
<keyword evidence="4" id="KW-0597">Phosphoprotein</keyword>
<dbReference type="PROSITE" id="PS00108">
    <property type="entry name" value="PROTEIN_KINASE_ST"/>
    <property type="match status" value="1"/>
</dbReference>
<gene>
    <name evidence="15" type="ORF">BZG36_03521</name>
</gene>
<dbReference type="SMART" id="SM00133">
    <property type="entry name" value="S_TK_X"/>
    <property type="match status" value="1"/>
</dbReference>
<evidence type="ECO:0000256" key="11">
    <source>
        <dbReference type="PROSITE-ProRule" id="PRU10141"/>
    </source>
</evidence>
<protein>
    <recommendedName>
        <fullName evidence="2">non-specific serine/threonine protein kinase</fullName>
        <ecNumber evidence="2">2.7.11.1</ecNumber>
    </recommendedName>
</protein>
<evidence type="ECO:0000256" key="3">
    <source>
        <dbReference type="ARBA" id="ARBA00022527"/>
    </source>
</evidence>
<dbReference type="Pfam" id="PF00069">
    <property type="entry name" value="Pkinase"/>
    <property type="match status" value="1"/>
</dbReference>
<keyword evidence="6 11" id="KW-0547">Nucleotide-binding</keyword>
<keyword evidence="8 11" id="KW-0067">ATP-binding</keyword>
<dbReference type="EC" id="2.7.11.1" evidence="2"/>
<keyword evidence="5" id="KW-0808">Transferase</keyword>
<evidence type="ECO:0000256" key="1">
    <source>
        <dbReference type="ARBA" id="ARBA00009804"/>
    </source>
</evidence>
<comment type="catalytic activity">
    <reaction evidence="9">
        <text>L-threonyl-[protein] + ATP = O-phospho-L-threonyl-[protein] + ADP + H(+)</text>
        <dbReference type="Rhea" id="RHEA:46608"/>
        <dbReference type="Rhea" id="RHEA-COMP:11060"/>
        <dbReference type="Rhea" id="RHEA-COMP:11605"/>
        <dbReference type="ChEBI" id="CHEBI:15378"/>
        <dbReference type="ChEBI" id="CHEBI:30013"/>
        <dbReference type="ChEBI" id="CHEBI:30616"/>
        <dbReference type="ChEBI" id="CHEBI:61977"/>
        <dbReference type="ChEBI" id="CHEBI:456216"/>
        <dbReference type="EC" id="2.7.11.1"/>
    </reaction>
</comment>